<evidence type="ECO:0000313" key="1">
    <source>
        <dbReference type="EMBL" id="SFM36322.1"/>
    </source>
</evidence>
<dbReference type="AlphaFoldDB" id="A0A1I4Q8A9"/>
<gene>
    <name evidence="1" type="ORF">SAMN04487943_11522</name>
</gene>
<dbReference type="STRING" id="334253.SAMN04487943_11522"/>
<proteinExistence type="predicted"/>
<evidence type="ECO:0008006" key="3">
    <source>
        <dbReference type="Google" id="ProtNLM"/>
    </source>
</evidence>
<dbReference type="EMBL" id="FOTR01000015">
    <property type="protein sequence ID" value="SFM36322.1"/>
    <property type="molecule type" value="Genomic_DNA"/>
</dbReference>
<evidence type="ECO:0000313" key="2">
    <source>
        <dbReference type="Proteomes" id="UP000198565"/>
    </source>
</evidence>
<name>A0A1I4Q8A9_9BACI</name>
<organism evidence="1 2">
    <name type="scientific">Gracilibacillus orientalis</name>
    <dbReference type="NCBI Taxonomy" id="334253"/>
    <lineage>
        <taxon>Bacteria</taxon>
        <taxon>Bacillati</taxon>
        <taxon>Bacillota</taxon>
        <taxon>Bacilli</taxon>
        <taxon>Bacillales</taxon>
        <taxon>Bacillaceae</taxon>
        <taxon>Gracilibacillus</taxon>
    </lineage>
</organism>
<accession>A0A1I4Q8A9</accession>
<sequence>MIKLQNKHLKDVADFLQNNVGAKGKKNIHRMRIVKALQEGNNKLAEEEVALLKEYAKTDEQGELVTNEKGGFDVDDKKGFNEQHKELFDEEYVIDDKNLESAVKTVENLTNDYDKELIGKSAEAHFLLAESIENVEGGEEE</sequence>
<keyword evidence="2" id="KW-1185">Reference proteome</keyword>
<dbReference type="OrthoDB" id="2194466at2"/>
<reference evidence="2" key="1">
    <citation type="submission" date="2016-10" db="EMBL/GenBank/DDBJ databases">
        <authorList>
            <person name="Varghese N."/>
            <person name="Submissions S."/>
        </authorList>
    </citation>
    <scope>NUCLEOTIDE SEQUENCE [LARGE SCALE GENOMIC DNA]</scope>
    <source>
        <strain evidence="2">CGMCC 1.4250</strain>
    </source>
</reference>
<dbReference type="Proteomes" id="UP000198565">
    <property type="component" value="Unassembled WGS sequence"/>
</dbReference>
<dbReference type="RefSeq" id="WP_091485661.1">
    <property type="nucleotide sequence ID" value="NZ_FOTR01000015.1"/>
</dbReference>
<protein>
    <recommendedName>
        <fullName evidence="3">DUF1617 family protein</fullName>
    </recommendedName>
</protein>